<sequence length="276" mass="28852">MTDTAPVRPAAATPAQAPTAPAASARTRGTASDPIQAPGTPEAVWRAWPGWADLPEIPVGPFTRVVVVAAHPDDEVLGFGGTIALLAAAGTRITVAMVTDGEGSHPDSTVLTADDLVRVRAAETRDALAELGAAQAAVVPLHVPDTRVGAHEDRVAARLAELAEGADLLVAPWTGDVHGDHEAAGRAALRAAAATGVPCWLYPVWMWHWATPGDSRVPWERAARIALPPDVRARKRAAAARFVSQTEPLGPGPGDAAILPPEELAHHLRETEVVFR</sequence>
<dbReference type="InterPro" id="IPR024078">
    <property type="entry name" value="LmbE-like_dom_sf"/>
</dbReference>
<dbReference type="EC" id="3.5.1.-" evidence="3"/>
<feature type="region of interest" description="Disordered" evidence="2">
    <location>
        <begin position="1"/>
        <end position="41"/>
    </location>
</feature>
<name>A0ABV5PI24_STRCM</name>
<dbReference type="PANTHER" id="PTHR12993">
    <property type="entry name" value="N-ACETYLGLUCOSAMINYL-PHOSPHATIDYLINOSITOL DE-N-ACETYLASE-RELATED"/>
    <property type="match status" value="1"/>
</dbReference>
<evidence type="ECO:0000313" key="3">
    <source>
        <dbReference type="EMBL" id="MFB9522861.1"/>
    </source>
</evidence>
<dbReference type="PANTHER" id="PTHR12993:SF29">
    <property type="entry name" value="BLR3841 PROTEIN"/>
    <property type="match status" value="1"/>
</dbReference>
<keyword evidence="1" id="KW-0862">Zinc</keyword>
<proteinExistence type="predicted"/>
<protein>
    <submittedName>
        <fullName evidence="3">PIG-L deacetylase family protein</fullName>
        <ecNumber evidence="3">3.5.1.-</ecNumber>
    </submittedName>
</protein>
<dbReference type="EMBL" id="JBHMCR010000015">
    <property type="protein sequence ID" value="MFB9522861.1"/>
    <property type="molecule type" value="Genomic_DNA"/>
</dbReference>
<evidence type="ECO:0000256" key="2">
    <source>
        <dbReference type="SAM" id="MobiDB-lite"/>
    </source>
</evidence>
<comment type="caution">
    <text evidence="3">The sequence shown here is derived from an EMBL/GenBank/DDBJ whole genome shotgun (WGS) entry which is preliminary data.</text>
</comment>
<evidence type="ECO:0000313" key="4">
    <source>
        <dbReference type="Proteomes" id="UP001589718"/>
    </source>
</evidence>
<dbReference type="RefSeq" id="WP_345219452.1">
    <property type="nucleotide sequence ID" value="NZ_BAAAXE010000002.1"/>
</dbReference>
<accession>A0ABV5PI24</accession>
<dbReference type="InterPro" id="IPR003737">
    <property type="entry name" value="GlcNAc_PI_deacetylase-related"/>
</dbReference>
<evidence type="ECO:0000256" key="1">
    <source>
        <dbReference type="ARBA" id="ARBA00022833"/>
    </source>
</evidence>
<reference evidence="3 4" key="1">
    <citation type="submission" date="2024-09" db="EMBL/GenBank/DDBJ databases">
        <authorList>
            <person name="Sun Q."/>
            <person name="Mori K."/>
        </authorList>
    </citation>
    <scope>NUCLEOTIDE SEQUENCE [LARGE SCALE GENOMIC DNA]</scope>
    <source>
        <strain evidence="3 4">JCM 4362</strain>
    </source>
</reference>
<dbReference type="SUPFAM" id="SSF102588">
    <property type="entry name" value="LmbE-like"/>
    <property type="match status" value="1"/>
</dbReference>
<dbReference type="GO" id="GO:0016787">
    <property type="term" value="F:hydrolase activity"/>
    <property type="evidence" value="ECO:0007669"/>
    <property type="project" value="UniProtKB-KW"/>
</dbReference>
<dbReference type="Pfam" id="PF02585">
    <property type="entry name" value="PIG-L"/>
    <property type="match status" value="1"/>
</dbReference>
<keyword evidence="4" id="KW-1185">Reference proteome</keyword>
<organism evidence="3 4">
    <name type="scientific">Streptomyces cremeus</name>
    <dbReference type="NCBI Taxonomy" id="66881"/>
    <lineage>
        <taxon>Bacteria</taxon>
        <taxon>Bacillati</taxon>
        <taxon>Actinomycetota</taxon>
        <taxon>Actinomycetes</taxon>
        <taxon>Kitasatosporales</taxon>
        <taxon>Streptomycetaceae</taxon>
        <taxon>Streptomyces</taxon>
    </lineage>
</organism>
<feature type="compositionally biased region" description="Low complexity" evidence="2">
    <location>
        <begin position="1"/>
        <end position="31"/>
    </location>
</feature>
<keyword evidence="3" id="KW-0378">Hydrolase</keyword>
<dbReference type="Proteomes" id="UP001589718">
    <property type="component" value="Unassembled WGS sequence"/>
</dbReference>
<gene>
    <name evidence="3" type="ORF">ACFFTU_23225</name>
</gene>
<dbReference type="Gene3D" id="3.40.50.10320">
    <property type="entry name" value="LmbE-like"/>
    <property type="match status" value="1"/>
</dbReference>